<dbReference type="Gene3D" id="1.10.510.10">
    <property type="entry name" value="Transferase(Phosphotransferase) domain 1"/>
    <property type="match status" value="1"/>
</dbReference>
<organism evidence="4">
    <name type="scientific">Rhizophagus irregularis (strain DAOM 181602 / DAOM 197198 / MUCL 43194)</name>
    <name type="common">Arbuscular mycorrhizal fungus</name>
    <name type="synonym">Glomus intraradices</name>
    <dbReference type="NCBI Taxonomy" id="747089"/>
    <lineage>
        <taxon>Eukaryota</taxon>
        <taxon>Fungi</taxon>
        <taxon>Fungi incertae sedis</taxon>
        <taxon>Mucoromycota</taxon>
        <taxon>Glomeromycotina</taxon>
        <taxon>Glomeromycetes</taxon>
        <taxon>Glomerales</taxon>
        <taxon>Glomeraceae</taxon>
        <taxon>Rhizophagus</taxon>
    </lineage>
</organism>
<dbReference type="GO" id="GO:0043709">
    <property type="term" value="P:cell adhesion involved in single-species biofilm formation"/>
    <property type="evidence" value="ECO:0007669"/>
    <property type="project" value="TreeGrafter"/>
</dbReference>
<dbReference type="InterPro" id="IPR011009">
    <property type="entry name" value="Kinase-like_dom_sf"/>
</dbReference>
<reference evidence="4" key="1">
    <citation type="submission" date="2013-07" db="EMBL/GenBank/DDBJ databases">
        <title>The genome of an arbuscular mycorrhizal fungus provides insights into the evolution of the oldest plant symbiosis.</title>
        <authorList>
            <consortium name="DOE Joint Genome Institute"/>
            <person name="Tisserant E."/>
            <person name="Malbreil M."/>
            <person name="Kuo A."/>
            <person name="Kohler A."/>
            <person name="Symeonidi A."/>
            <person name="Balestrini R."/>
            <person name="Charron P."/>
            <person name="Duensing N."/>
            <person name="Frei-dit-Frey N."/>
            <person name="Gianinazzi-Pearson V."/>
            <person name="Gilbert B."/>
            <person name="Handa Y."/>
            <person name="Hijri M."/>
            <person name="Kaul R."/>
            <person name="Kawaguchi M."/>
            <person name="Krajinski F."/>
            <person name="Lammers P."/>
            <person name="Lapierre D."/>
            <person name="Masclaux F.G."/>
            <person name="Murat C."/>
            <person name="Morin E."/>
            <person name="Ndikumana S."/>
            <person name="Pagni M."/>
            <person name="Petitpierre D."/>
            <person name="Requena N."/>
            <person name="Rosikiewicz P."/>
            <person name="Riley R."/>
            <person name="Saito K."/>
            <person name="San Clemente H."/>
            <person name="Shapiro H."/>
            <person name="van Tuinen D."/>
            <person name="Becard G."/>
            <person name="Bonfante P."/>
            <person name="Paszkowski U."/>
            <person name="Shachar-Hill Y."/>
            <person name="Young J.P."/>
            <person name="Sanders I.R."/>
            <person name="Henrissat B."/>
            <person name="Rensing S.A."/>
            <person name="Grigoriev I.V."/>
            <person name="Corradi N."/>
            <person name="Roux C."/>
            <person name="Martin F."/>
        </authorList>
    </citation>
    <scope>NUCLEOTIDE SEQUENCE</scope>
    <source>
        <strain evidence="4">DAOM 197198</strain>
    </source>
</reference>
<dbReference type="GO" id="GO:0052621">
    <property type="term" value="F:diguanylate cyclase activity"/>
    <property type="evidence" value="ECO:0007669"/>
    <property type="project" value="TreeGrafter"/>
</dbReference>
<dbReference type="InterPro" id="IPR008984">
    <property type="entry name" value="SMAD_FHA_dom_sf"/>
</dbReference>
<dbReference type="EMBL" id="KI300890">
    <property type="protein sequence ID" value="ERZ95879.1"/>
    <property type="molecule type" value="Genomic_DNA"/>
</dbReference>
<dbReference type="PANTHER" id="PTHR45138">
    <property type="entry name" value="REGULATORY COMPONENTS OF SENSORY TRANSDUCTION SYSTEM"/>
    <property type="match status" value="1"/>
</dbReference>
<dbReference type="InterPro" id="IPR000160">
    <property type="entry name" value="GGDEF_dom"/>
</dbReference>
<feature type="domain" description="GGDEF" evidence="3">
    <location>
        <begin position="320"/>
        <end position="394"/>
    </location>
</feature>
<evidence type="ECO:0000313" key="4">
    <source>
        <dbReference type="EMBL" id="ERZ95879.1"/>
    </source>
</evidence>
<dbReference type="Gene3D" id="3.30.70.270">
    <property type="match status" value="1"/>
</dbReference>
<dbReference type="SUPFAM" id="SSF49879">
    <property type="entry name" value="SMAD/FHA domain"/>
    <property type="match status" value="1"/>
</dbReference>
<dbReference type="SUPFAM" id="SSF55073">
    <property type="entry name" value="Nucleotide cyclase"/>
    <property type="match status" value="1"/>
</dbReference>
<dbReference type="SMART" id="SM00267">
    <property type="entry name" value="GGDEF"/>
    <property type="match status" value="1"/>
</dbReference>
<comment type="subcellular location">
    <subcellularLocation>
        <location evidence="1">Membrane</location>
        <topology evidence="1">Single-pass membrane protein</topology>
    </subcellularLocation>
</comment>
<gene>
    <name evidence="4" type="ORF">GLOINDRAFT_89815</name>
</gene>
<dbReference type="VEuPathDB" id="FungiDB:RhiirFUN_023995"/>
<dbReference type="InterPro" id="IPR050469">
    <property type="entry name" value="Diguanylate_Cyclase"/>
</dbReference>
<dbReference type="Pfam" id="PF00498">
    <property type="entry name" value="FHA"/>
    <property type="match status" value="1"/>
</dbReference>
<accession>U9SJ25</accession>
<dbReference type="HOGENOM" id="CLU_671119_0_0_1"/>
<dbReference type="CDD" id="cd01949">
    <property type="entry name" value="GGDEF"/>
    <property type="match status" value="1"/>
</dbReference>
<dbReference type="GO" id="GO:0005886">
    <property type="term" value="C:plasma membrane"/>
    <property type="evidence" value="ECO:0007669"/>
    <property type="project" value="TreeGrafter"/>
</dbReference>
<dbReference type="InterPro" id="IPR029787">
    <property type="entry name" value="Nucleotide_cyclase"/>
</dbReference>
<dbReference type="CDD" id="cd00060">
    <property type="entry name" value="FHA"/>
    <property type="match status" value="1"/>
</dbReference>
<evidence type="ECO:0000259" key="2">
    <source>
        <dbReference type="PROSITE" id="PS50006"/>
    </source>
</evidence>
<dbReference type="NCBIfam" id="TIGR00254">
    <property type="entry name" value="GGDEF"/>
    <property type="match status" value="1"/>
</dbReference>
<dbReference type="InterPro" id="IPR000253">
    <property type="entry name" value="FHA_dom"/>
</dbReference>
<dbReference type="PROSITE" id="PS50887">
    <property type="entry name" value="GGDEF"/>
    <property type="match status" value="1"/>
</dbReference>
<dbReference type="PROSITE" id="PS50006">
    <property type="entry name" value="FHA_DOMAIN"/>
    <property type="match status" value="1"/>
</dbReference>
<protein>
    <recommendedName>
        <fullName evidence="5">Kinase-like protein</fullName>
    </recommendedName>
</protein>
<evidence type="ECO:0000256" key="1">
    <source>
        <dbReference type="ARBA" id="ARBA00004167"/>
    </source>
</evidence>
<dbReference type="InterPro" id="IPR001245">
    <property type="entry name" value="Ser-Thr/Tyr_kinase_cat_dom"/>
</dbReference>
<dbReference type="AlphaFoldDB" id="U9SJ25"/>
<dbReference type="Pfam" id="PF07714">
    <property type="entry name" value="PK_Tyr_Ser-Thr"/>
    <property type="match status" value="1"/>
</dbReference>
<dbReference type="GO" id="GO:0004672">
    <property type="term" value="F:protein kinase activity"/>
    <property type="evidence" value="ECO:0007669"/>
    <property type="project" value="InterPro"/>
</dbReference>
<sequence length="394" mass="45679">MNLKDVDQNKNVMRFYGVTKEPSKKYYSMVFQQQCYGENLKDYLENKNNIEKMDWTLKIKIAADISNGLVEYIHKANIVHRVLCPKYILDHDGTFVIIGFNQSVSLDHLSELDDLKEISDPGDNIYVDPMYYIELYESAWSNDPKKRPSIEEIARSLGDIDINHLYQDSDYIPNVYLKRNNAPSKKEACLFINKGLYEETPYLFLTQNETFVGRTESNHIIIKDQELGKQHAKIKSFQGKVEIFDLGSKSGIYVNDKKLEFRASQTLEKDDLIKLGRAVFQYLPAGKYENRMDKLLPVYNTDYLRKSLENEFENARENKQSLSFLFFDVDKFGEINKQHSHESGVHILKELSELIKNEHIGPKDIFARYGGDEFTILLNNTTDAKSASEIAEKI</sequence>
<evidence type="ECO:0008006" key="5">
    <source>
        <dbReference type="Google" id="ProtNLM"/>
    </source>
</evidence>
<dbReference type="Gene3D" id="2.60.200.20">
    <property type="match status" value="1"/>
</dbReference>
<dbReference type="InterPro" id="IPR043128">
    <property type="entry name" value="Rev_trsase/Diguanyl_cyclase"/>
</dbReference>
<evidence type="ECO:0000259" key="3">
    <source>
        <dbReference type="PROSITE" id="PS50887"/>
    </source>
</evidence>
<name>U9SJ25_RHIID</name>
<feature type="domain" description="FHA" evidence="2">
    <location>
        <begin position="210"/>
        <end position="259"/>
    </location>
</feature>
<dbReference type="Pfam" id="PF00990">
    <property type="entry name" value="GGDEF"/>
    <property type="match status" value="1"/>
</dbReference>
<proteinExistence type="predicted"/>
<dbReference type="PANTHER" id="PTHR45138:SF9">
    <property type="entry name" value="DIGUANYLATE CYCLASE DGCM-RELATED"/>
    <property type="match status" value="1"/>
</dbReference>
<dbReference type="SMART" id="SM00240">
    <property type="entry name" value="FHA"/>
    <property type="match status" value="1"/>
</dbReference>
<dbReference type="SUPFAM" id="SSF56112">
    <property type="entry name" value="Protein kinase-like (PK-like)"/>
    <property type="match status" value="1"/>
</dbReference>